<dbReference type="Gene3D" id="3.40.50.300">
    <property type="entry name" value="P-loop containing nucleotide triphosphate hydrolases"/>
    <property type="match status" value="1"/>
</dbReference>
<reference evidence="4" key="1">
    <citation type="journal article" date="2019" name="Int. J. Syst. Evol. Microbiol.">
        <title>The Global Catalogue of Microorganisms (GCM) 10K type strain sequencing project: providing services to taxonomists for standard genome sequencing and annotation.</title>
        <authorList>
            <consortium name="The Broad Institute Genomics Platform"/>
            <consortium name="The Broad Institute Genome Sequencing Center for Infectious Disease"/>
            <person name="Wu L."/>
            <person name="Ma J."/>
        </authorList>
    </citation>
    <scope>NUCLEOTIDE SEQUENCE [LARGE SCALE GENOMIC DNA]</scope>
    <source>
        <strain evidence="4">CGMCC 1.12482</strain>
    </source>
</reference>
<dbReference type="EMBL" id="BMFF01000002">
    <property type="protein sequence ID" value="GGC91424.1"/>
    <property type="molecule type" value="Genomic_DNA"/>
</dbReference>
<dbReference type="GO" id="GO:0051301">
    <property type="term" value="P:cell division"/>
    <property type="evidence" value="ECO:0007669"/>
    <property type="project" value="UniProtKB-KW"/>
</dbReference>
<comment type="caution">
    <text evidence="3">The sequence shown here is derived from an EMBL/GenBank/DDBJ whole genome shotgun (WGS) entry which is preliminary data.</text>
</comment>
<keyword evidence="3" id="KW-0132">Cell division</keyword>
<protein>
    <submittedName>
        <fullName evidence="3">Cell division protein</fullName>
    </submittedName>
</protein>
<dbReference type="PROSITE" id="PS51724">
    <property type="entry name" value="SPOR"/>
    <property type="match status" value="1"/>
</dbReference>
<dbReference type="Proteomes" id="UP000638188">
    <property type="component" value="Unassembled WGS sequence"/>
</dbReference>
<dbReference type="InterPro" id="IPR007730">
    <property type="entry name" value="SPOR-like_dom"/>
</dbReference>
<dbReference type="RefSeq" id="WP_188434323.1">
    <property type="nucleotide sequence ID" value="NZ_BMFF01000002.1"/>
</dbReference>
<dbReference type="InterPro" id="IPR052026">
    <property type="entry name" value="ExeA_AAA_ATPase_DNA-bind"/>
</dbReference>
<evidence type="ECO:0000313" key="3">
    <source>
        <dbReference type="EMBL" id="GGC91424.1"/>
    </source>
</evidence>
<feature type="compositionally biased region" description="Basic and acidic residues" evidence="1">
    <location>
        <begin position="343"/>
        <end position="352"/>
    </location>
</feature>
<keyword evidence="3" id="KW-0131">Cell cycle</keyword>
<organism evidence="3 4">
    <name type="scientific">Halopseudomonas salina</name>
    <dbReference type="NCBI Taxonomy" id="1323744"/>
    <lineage>
        <taxon>Bacteria</taxon>
        <taxon>Pseudomonadati</taxon>
        <taxon>Pseudomonadota</taxon>
        <taxon>Gammaproteobacteria</taxon>
        <taxon>Pseudomonadales</taxon>
        <taxon>Pseudomonadaceae</taxon>
        <taxon>Halopseudomonas</taxon>
    </lineage>
</organism>
<feature type="compositionally biased region" description="Low complexity" evidence="1">
    <location>
        <begin position="420"/>
        <end position="433"/>
    </location>
</feature>
<dbReference type="SUPFAM" id="SSF52540">
    <property type="entry name" value="P-loop containing nucleoside triphosphate hydrolases"/>
    <property type="match status" value="1"/>
</dbReference>
<sequence>MNALSGAESIEEYYQLSHDPFAARTPGFKFFTPQRKTVLAQLHHLARFGDQVLLVTGPQGSGKTLLRQVLVASSNKDTTQCVVTTAREFPSASALTSFFCQAVNASGRDSRSLLLRAGQLNDTGVNLYLIIDDAHLLEQDALQELVDLSRVSGGDSPLRIFLFADDSIQPMLDSVSADEEGAEWLHLIALQPYTLDETRDYLAQRLEAAGQGIELLDEDQTQWIHRHSGGWPGRINDAARQSMGEAMAEQESPITSRRAVLPLKSLVAVVLVAVGIGFAWFMGEREGEPVTTVLELPDPVVPVDATNDPQLAELTELNAAPGLAPSERPPGSDELAEVPSDNEDTRIADSERSATVNLFPSNGAGEVPVEASAEAQVERSEQSPAMPAQPVQPVPESPVVDAPTPTSEAQPVQPAREPVAPSAPQTAAAGASGDDWYRAQQPGRYVLQVLGSRSRGAASGFISNNPGVAELRFFQTTHQGEPWFVVTQGNYAGRQQAQQGISGLPASMRSANPWPRSVGDIQKALK</sequence>
<gene>
    <name evidence="3" type="ORF">GCM10007418_08880</name>
</gene>
<dbReference type="InterPro" id="IPR036680">
    <property type="entry name" value="SPOR-like_sf"/>
</dbReference>
<dbReference type="InterPro" id="IPR049945">
    <property type="entry name" value="AAA_22"/>
</dbReference>
<keyword evidence="4" id="KW-1185">Reference proteome</keyword>
<dbReference type="Gene3D" id="3.30.70.1070">
    <property type="entry name" value="Sporulation related repeat"/>
    <property type="match status" value="1"/>
</dbReference>
<dbReference type="PANTHER" id="PTHR35894:SF7">
    <property type="entry name" value="GENERAL SECRETION PATHWAY PROTEIN A-RELATED"/>
    <property type="match status" value="1"/>
</dbReference>
<proteinExistence type="predicted"/>
<evidence type="ECO:0000259" key="2">
    <source>
        <dbReference type="PROSITE" id="PS51724"/>
    </source>
</evidence>
<dbReference type="PANTHER" id="PTHR35894">
    <property type="entry name" value="GENERAL SECRETION PATHWAY PROTEIN A-RELATED"/>
    <property type="match status" value="1"/>
</dbReference>
<dbReference type="Gene3D" id="1.10.8.60">
    <property type="match status" value="1"/>
</dbReference>
<name>A0ABQ1P582_9GAMM</name>
<feature type="domain" description="SPOR" evidence="2">
    <location>
        <begin position="439"/>
        <end position="517"/>
    </location>
</feature>
<evidence type="ECO:0000313" key="4">
    <source>
        <dbReference type="Proteomes" id="UP000638188"/>
    </source>
</evidence>
<dbReference type="InterPro" id="IPR027417">
    <property type="entry name" value="P-loop_NTPase"/>
</dbReference>
<accession>A0ABQ1P582</accession>
<feature type="region of interest" description="Disordered" evidence="1">
    <location>
        <begin position="317"/>
        <end position="436"/>
    </location>
</feature>
<dbReference type="Pfam" id="PF13401">
    <property type="entry name" value="AAA_22"/>
    <property type="match status" value="1"/>
</dbReference>
<evidence type="ECO:0000256" key="1">
    <source>
        <dbReference type="SAM" id="MobiDB-lite"/>
    </source>
</evidence>